<dbReference type="KEGG" id="drc:G0Q07_18545"/>
<keyword evidence="3" id="KW-1185">Reference proteome</keyword>
<organism evidence="2 3">
    <name type="scientific">Draconibacterium halophilum</name>
    <dbReference type="NCBI Taxonomy" id="2706887"/>
    <lineage>
        <taxon>Bacteria</taxon>
        <taxon>Pseudomonadati</taxon>
        <taxon>Bacteroidota</taxon>
        <taxon>Bacteroidia</taxon>
        <taxon>Marinilabiliales</taxon>
        <taxon>Prolixibacteraceae</taxon>
        <taxon>Draconibacterium</taxon>
    </lineage>
</organism>
<protein>
    <submittedName>
        <fullName evidence="2">Cytochrome B</fullName>
    </submittedName>
</protein>
<keyword evidence="1" id="KW-0472">Membrane</keyword>
<evidence type="ECO:0000313" key="3">
    <source>
        <dbReference type="Proteomes" id="UP000474630"/>
    </source>
</evidence>
<gene>
    <name evidence="2" type="ORF">G0Q07_18545</name>
</gene>
<reference evidence="2 3" key="1">
    <citation type="submission" date="2020-02" db="EMBL/GenBank/DDBJ databases">
        <title>Genome sequencing for Draconibacterium sp. strain M1.</title>
        <authorList>
            <person name="Park S.-J."/>
        </authorList>
    </citation>
    <scope>NUCLEOTIDE SEQUENCE [LARGE SCALE GENOMIC DNA]</scope>
    <source>
        <strain evidence="2 3">M1</strain>
    </source>
</reference>
<accession>A0A6C0RGE1</accession>
<feature type="transmembrane region" description="Helical" evidence="1">
    <location>
        <begin position="121"/>
        <end position="141"/>
    </location>
</feature>
<dbReference type="EMBL" id="CP048409">
    <property type="protein sequence ID" value="QIA09584.1"/>
    <property type="molecule type" value="Genomic_DNA"/>
</dbReference>
<evidence type="ECO:0000313" key="2">
    <source>
        <dbReference type="EMBL" id="QIA09584.1"/>
    </source>
</evidence>
<feature type="transmembrane region" description="Helical" evidence="1">
    <location>
        <begin position="43"/>
        <end position="66"/>
    </location>
</feature>
<sequence length="146" mass="16254">MYTGLLHAHNGFRWLVLIALVFAVILAVIGWTGRRKWGRADNLTGLVLVMLMDIQFLLGIILYAFVSPITKAAFNDFGAAMKNSNLRFYAVEHILLMIIALVLVHIGRAKSKKDAAPLKKYRAAAIFYGLALVLVLAAIPWDRALF</sequence>
<proteinExistence type="predicted"/>
<name>A0A6C0RGE1_9BACT</name>
<dbReference type="RefSeq" id="WP_163348554.1">
    <property type="nucleotide sequence ID" value="NZ_CP048409.1"/>
</dbReference>
<keyword evidence="1" id="KW-1133">Transmembrane helix</keyword>
<keyword evidence="1" id="KW-0812">Transmembrane</keyword>
<dbReference type="AlphaFoldDB" id="A0A6C0RGE1"/>
<dbReference type="Proteomes" id="UP000474630">
    <property type="component" value="Chromosome"/>
</dbReference>
<evidence type="ECO:0000256" key="1">
    <source>
        <dbReference type="SAM" id="Phobius"/>
    </source>
</evidence>
<feature type="transmembrane region" description="Helical" evidence="1">
    <location>
        <begin position="12"/>
        <end position="31"/>
    </location>
</feature>
<feature type="transmembrane region" description="Helical" evidence="1">
    <location>
        <begin position="86"/>
        <end position="109"/>
    </location>
</feature>